<proteinExistence type="predicted"/>
<accession>A0A0E9PT55</accession>
<reference evidence="1" key="1">
    <citation type="submission" date="2014-11" db="EMBL/GenBank/DDBJ databases">
        <authorList>
            <person name="Amaro Gonzalez C."/>
        </authorList>
    </citation>
    <scope>NUCLEOTIDE SEQUENCE</scope>
</reference>
<dbReference type="EMBL" id="GBXM01100883">
    <property type="protein sequence ID" value="JAH07694.1"/>
    <property type="molecule type" value="Transcribed_RNA"/>
</dbReference>
<dbReference type="AlphaFoldDB" id="A0A0E9PT55"/>
<evidence type="ECO:0000313" key="1">
    <source>
        <dbReference type="EMBL" id="JAH07694.1"/>
    </source>
</evidence>
<sequence>MSGGTLAVCNMLRWATCAVSYCDRRALKRNQPEAFPSFMRGRAHFPPANLSLELREPFLS</sequence>
<reference evidence="1" key="2">
    <citation type="journal article" date="2015" name="Fish Shellfish Immunol.">
        <title>Early steps in the European eel (Anguilla anguilla)-Vibrio vulnificus interaction in the gills: Role of the RtxA13 toxin.</title>
        <authorList>
            <person name="Callol A."/>
            <person name="Pajuelo D."/>
            <person name="Ebbesson L."/>
            <person name="Teles M."/>
            <person name="MacKenzie S."/>
            <person name="Amaro C."/>
        </authorList>
    </citation>
    <scope>NUCLEOTIDE SEQUENCE</scope>
</reference>
<protein>
    <submittedName>
        <fullName evidence="1">Uncharacterized protein</fullName>
    </submittedName>
</protein>
<name>A0A0E9PT55_ANGAN</name>
<organism evidence="1">
    <name type="scientific">Anguilla anguilla</name>
    <name type="common">European freshwater eel</name>
    <name type="synonym">Muraena anguilla</name>
    <dbReference type="NCBI Taxonomy" id="7936"/>
    <lineage>
        <taxon>Eukaryota</taxon>
        <taxon>Metazoa</taxon>
        <taxon>Chordata</taxon>
        <taxon>Craniata</taxon>
        <taxon>Vertebrata</taxon>
        <taxon>Euteleostomi</taxon>
        <taxon>Actinopterygii</taxon>
        <taxon>Neopterygii</taxon>
        <taxon>Teleostei</taxon>
        <taxon>Anguilliformes</taxon>
        <taxon>Anguillidae</taxon>
        <taxon>Anguilla</taxon>
    </lineage>
</organism>